<evidence type="ECO:0000313" key="2">
    <source>
        <dbReference type="Proteomes" id="UP000187283"/>
    </source>
</evidence>
<dbReference type="EMBL" id="LSSN01002402">
    <property type="protein sequence ID" value="OMJ16230.1"/>
    <property type="molecule type" value="Genomic_DNA"/>
</dbReference>
<proteinExistence type="predicted"/>
<accession>A0A1R1XNN7</accession>
<protein>
    <submittedName>
        <fullName evidence="1">Uncharacterized protein</fullName>
    </submittedName>
</protein>
<sequence>MSSLSSQVAFLIVAIKEARTPVASKYLGQEHVKPALDYCKHVDYMLLTLDADEKLMVAKAATKKLHKCGSVSDNKIDYESYAYRNDVAGSKNTINYLEDFAENSVNIKFEDEFVNSLVTNPFVSENAREYLLTTYTHLSSASNNSYHAGGNDYTHPDTIYDLIRLNSLQINTSPFLHSDKKL</sequence>
<dbReference type="Proteomes" id="UP000187283">
    <property type="component" value="Unassembled WGS sequence"/>
</dbReference>
<keyword evidence="2" id="KW-1185">Reference proteome</keyword>
<reference evidence="1 2" key="1">
    <citation type="submission" date="2017-01" db="EMBL/GenBank/DDBJ databases">
        <authorList>
            <person name="Mah S.A."/>
            <person name="Swanson W.J."/>
            <person name="Moy G.W."/>
            <person name="Vacquier V.D."/>
        </authorList>
    </citation>
    <scope>NUCLEOTIDE SEQUENCE [LARGE SCALE GENOMIC DNA]</scope>
    <source>
        <strain evidence="1 2">GSMNP</strain>
    </source>
</reference>
<comment type="caution">
    <text evidence="1">The sequence shown here is derived from an EMBL/GenBank/DDBJ whole genome shotgun (WGS) entry which is preliminary data.</text>
</comment>
<organism evidence="1 2">
    <name type="scientific">Smittium culicis</name>
    <dbReference type="NCBI Taxonomy" id="133412"/>
    <lineage>
        <taxon>Eukaryota</taxon>
        <taxon>Fungi</taxon>
        <taxon>Fungi incertae sedis</taxon>
        <taxon>Zoopagomycota</taxon>
        <taxon>Kickxellomycotina</taxon>
        <taxon>Harpellomycetes</taxon>
        <taxon>Harpellales</taxon>
        <taxon>Legeriomycetaceae</taxon>
        <taxon>Smittium</taxon>
    </lineage>
</organism>
<dbReference type="AlphaFoldDB" id="A0A1R1XNN7"/>
<name>A0A1R1XNN7_9FUNG</name>
<evidence type="ECO:0000313" key="1">
    <source>
        <dbReference type="EMBL" id="OMJ16230.1"/>
    </source>
</evidence>
<gene>
    <name evidence="1" type="ORF">AYI70_g6738</name>
</gene>